<dbReference type="Gene3D" id="2.60.40.10">
    <property type="entry name" value="Immunoglobulins"/>
    <property type="match status" value="1"/>
</dbReference>
<evidence type="ECO:0000313" key="9">
    <source>
        <dbReference type="RefSeq" id="XP_028994553.1"/>
    </source>
</evidence>
<accession>A0A6P7LL12</accession>
<dbReference type="PANTHER" id="PTHR12080:SF80">
    <property type="entry name" value="IMMUNOGLOBULIN V-SET DOMAIN-CONTAINING PROTEIN"/>
    <property type="match status" value="1"/>
</dbReference>
<evidence type="ECO:0000256" key="2">
    <source>
        <dbReference type="ARBA" id="ARBA00022729"/>
    </source>
</evidence>
<dbReference type="AlphaFoldDB" id="A0A6P7LL12"/>
<feature type="region of interest" description="Disordered" evidence="5">
    <location>
        <begin position="259"/>
        <end position="353"/>
    </location>
</feature>
<keyword evidence="3 6" id="KW-0472">Membrane</keyword>
<dbReference type="GO" id="GO:0016020">
    <property type="term" value="C:membrane"/>
    <property type="evidence" value="ECO:0007669"/>
    <property type="project" value="UniProtKB-SubCell"/>
</dbReference>
<dbReference type="RefSeq" id="XP_028994553.1">
    <property type="nucleotide sequence ID" value="XM_029138720.3"/>
</dbReference>
<sequence length="365" mass="40310">MFLLLTYWIITGITAEDVTGVYYQLENSSVCLHVKHPPPHFGAHWLLPGTGPKRDGVSEKGMNSTLKNKVDYDSENNSLCIKNLTNADSGIYEFNFIDSFSYINEKYRIIVQGQVPRPVVVMSELDTNTSAGMCNISVNCSIRSEWLWSFCDADACRTAQASLSEVNISISIGISITGNRTVVCSGNNRVSTKSVFRRIPSTCHSHFKKPEPKDPDQQLLLTLLVIAVCLFLLVFIVFITKKLLLLKLDQTSTTHLIENQQAESPTQREPRVSTSSSVAYENVDAIHPSETSGTREEPGSTHGPAVNTVYSVLQPTKRKPSQGTGDDCKVSTGPQEAQVASASQGEQPLQVDTVYSMLQRPRHKQ</sequence>
<evidence type="ECO:0000256" key="7">
    <source>
        <dbReference type="SAM" id="SignalP"/>
    </source>
</evidence>
<dbReference type="InterPro" id="IPR015631">
    <property type="entry name" value="CD2/SLAM_rcpt"/>
</dbReference>
<dbReference type="SUPFAM" id="SSF48726">
    <property type="entry name" value="Immunoglobulin"/>
    <property type="match status" value="1"/>
</dbReference>
<dbReference type="KEGG" id="bspl:114848310"/>
<feature type="signal peptide" evidence="7">
    <location>
        <begin position="1"/>
        <end position="15"/>
    </location>
</feature>
<keyword evidence="8" id="KW-1185">Reference proteome</keyword>
<dbReference type="OrthoDB" id="6353782at2759"/>
<dbReference type="PANTHER" id="PTHR12080">
    <property type="entry name" value="SIGNALING LYMPHOCYTIC ACTIVATION MOLECULE"/>
    <property type="match status" value="1"/>
</dbReference>
<organism evidence="8 9">
    <name type="scientific">Betta splendens</name>
    <name type="common">Siamese fighting fish</name>
    <dbReference type="NCBI Taxonomy" id="158456"/>
    <lineage>
        <taxon>Eukaryota</taxon>
        <taxon>Metazoa</taxon>
        <taxon>Chordata</taxon>
        <taxon>Craniata</taxon>
        <taxon>Vertebrata</taxon>
        <taxon>Euteleostomi</taxon>
        <taxon>Actinopterygii</taxon>
        <taxon>Neopterygii</taxon>
        <taxon>Teleostei</taxon>
        <taxon>Neoteleostei</taxon>
        <taxon>Acanthomorphata</taxon>
        <taxon>Anabantaria</taxon>
        <taxon>Anabantiformes</taxon>
        <taxon>Anabantoidei</taxon>
        <taxon>Osphronemidae</taxon>
        <taxon>Betta</taxon>
    </lineage>
</organism>
<dbReference type="InterPro" id="IPR013783">
    <property type="entry name" value="Ig-like_fold"/>
</dbReference>
<proteinExistence type="predicted"/>
<keyword evidence="2 7" id="KW-0732">Signal</keyword>
<keyword evidence="6" id="KW-0812">Transmembrane</keyword>
<dbReference type="GeneID" id="114848310"/>
<keyword evidence="6" id="KW-1133">Transmembrane helix</keyword>
<feature type="chain" id="PRO_5028355507" evidence="7">
    <location>
        <begin position="16"/>
        <end position="365"/>
    </location>
</feature>
<gene>
    <name evidence="9" type="primary">si:ch1073-220m6.1</name>
</gene>
<dbReference type="InParanoid" id="A0A6P7LL12"/>
<evidence type="ECO:0000256" key="6">
    <source>
        <dbReference type="SAM" id="Phobius"/>
    </source>
</evidence>
<evidence type="ECO:0000256" key="4">
    <source>
        <dbReference type="ARBA" id="ARBA00023180"/>
    </source>
</evidence>
<evidence type="ECO:0000256" key="3">
    <source>
        <dbReference type="ARBA" id="ARBA00023136"/>
    </source>
</evidence>
<dbReference type="InterPro" id="IPR036179">
    <property type="entry name" value="Ig-like_dom_sf"/>
</dbReference>
<evidence type="ECO:0000256" key="1">
    <source>
        <dbReference type="ARBA" id="ARBA00004370"/>
    </source>
</evidence>
<comment type="subcellular location">
    <subcellularLocation>
        <location evidence="1">Membrane</location>
    </subcellularLocation>
</comment>
<dbReference type="Proteomes" id="UP000515150">
    <property type="component" value="Chromosome 2"/>
</dbReference>
<name>A0A6P7LL12_BETSP</name>
<feature type="transmembrane region" description="Helical" evidence="6">
    <location>
        <begin position="219"/>
        <end position="239"/>
    </location>
</feature>
<reference evidence="9" key="1">
    <citation type="submission" date="2025-08" db="UniProtKB">
        <authorList>
            <consortium name="RefSeq"/>
        </authorList>
    </citation>
    <scope>IDENTIFICATION</scope>
</reference>
<keyword evidence="4" id="KW-0325">Glycoprotein</keyword>
<protein>
    <submittedName>
        <fullName evidence="9">Uncharacterized protein si:ch1073-220m6.1</fullName>
    </submittedName>
</protein>
<feature type="compositionally biased region" description="Polar residues" evidence="5">
    <location>
        <begin position="332"/>
        <end position="347"/>
    </location>
</feature>
<evidence type="ECO:0000256" key="5">
    <source>
        <dbReference type="SAM" id="MobiDB-lite"/>
    </source>
</evidence>
<evidence type="ECO:0000313" key="8">
    <source>
        <dbReference type="Proteomes" id="UP000515150"/>
    </source>
</evidence>